<evidence type="ECO:0000313" key="3">
    <source>
        <dbReference type="EMBL" id="SES84369.1"/>
    </source>
</evidence>
<protein>
    <submittedName>
        <fullName evidence="3">KTSC domain-containing protein</fullName>
    </submittedName>
</protein>
<dbReference type="RefSeq" id="WP_168136402.1">
    <property type="nucleotide sequence ID" value="NZ_FOHT01000002.1"/>
</dbReference>
<reference evidence="3 4" key="1">
    <citation type="submission" date="2016-10" db="EMBL/GenBank/DDBJ databases">
        <authorList>
            <person name="de Groot N.N."/>
        </authorList>
    </citation>
    <scope>NUCLEOTIDE SEQUENCE [LARGE SCALE GENOMIC DNA]</scope>
    <source>
        <strain evidence="3 4">DSM 25947</strain>
    </source>
</reference>
<proteinExistence type="predicted"/>
<feature type="domain" description="KTSC" evidence="2">
    <location>
        <begin position="78"/>
        <end position="114"/>
    </location>
</feature>
<feature type="chain" id="PRO_5010282086" evidence="1">
    <location>
        <begin position="20"/>
        <end position="118"/>
    </location>
</feature>
<dbReference type="InterPro" id="IPR025309">
    <property type="entry name" value="KTSC_dom"/>
</dbReference>
<dbReference type="EMBL" id="FOHT01000002">
    <property type="protein sequence ID" value="SES84369.1"/>
    <property type="molecule type" value="Genomic_DNA"/>
</dbReference>
<dbReference type="AlphaFoldDB" id="A0A1H9ZSR1"/>
<evidence type="ECO:0000256" key="1">
    <source>
        <dbReference type="SAM" id="SignalP"/>
    </source>
</evidence>
<feature type="signal peptide" evidence="1">
    <location>
        <begin position="1"/>
        <end position="19"/>
    </location>
</feature>
<dbReference type="Proteomes" id="UP000181981">
    <property type="component" value="Unassembled WGS sequence"/>
</dbReference>
<gene>
    <name evidence="3" type="ORF">SAMN05444285_102246</name>
</gene>
<evidence type="ECO:0000259" key="2">
    <source>
        <dbReference type="Pfam" id="PF13619"/>
    </source>
</evidence>
<keyword evidence="1" id="KW-0732">Signal</keyword>
<name>A0A1H9ZSR1_9BACT</name>
<accession>A0A1H9ZSR1</accession>
<dbReference type="Pfam" id="PF13619">
    <property type="entry name" value="KTSC"/>
    <property type="match status" value="1"/>
</dbReference>
<evidence type="ECO:0000313" key="4">
    <source>
        <dbReference type="Proteomes" id="UP000181981"/>
    </source>
</evidence>
<organism evidence="3 4">
    <name type="scientific">Draconibacterium orientale</name>
    <dbReference type="NCBI Taxonomy" id="1168034"/>
    <lineage>
        <taxon>Bacteria</taxon>
        <taxon>Pseudomonadati</taxon>
        <taxon>Bacteroidota</taxon>
        <taxon>Bacteroidia</taxon>
        <taxon>Marinilabiliales</taxon>
        <taxon>Prolixibacteraceae</taxon>
        <taxon>Draconibacterium</taxon>
    </lineage>
</organism>
<sequence length="118" mass="13552">MKKLFLFSCLLFFITAIQAQTCKDLPTHFNSYNEAVSKVEKTTFKVKDKITCYGSSWISKATYHSCDGDTGYFILYAQNGNSYIHKGVPLSVWEKFKSADSFGSYYSKYIKGKYQLKI</sequence>